<dbReference type="RefSeq" id="WP_129891534.1">
    <property type="nucleotide sequence ID" value="NZ_CP035758.1"/>
</dbReference>
<dbReference type="Pfam" id="PF13181">
    <property type="entry name" value="TPR_8"/>
    <property type="match status" value="1"/>
</dbReference>
<evidence type="ECO:0000313" key="1">
    <source>
        <dbReference type="EMBL" id="QBD80470.1"/>
    </source>
</evidence>
<sequence>MDQSMIEKITHAQMLAANGQNEEACALYEELYAEMMGKRDHYHACYIAHLLGHTQSQPQAQLDWHSQALDIATTMNEDNVSAFFPSLYGSIANAYLHLGDFTQAQAYLRKAREKEYLLQDNEYGQTVRSSLLSIAEAIEQKRQGSDVSVDAEK</sequence>
<dbReference type="SUPFAM" id="SSF48452">
    <property type="entry name" value="TPR-like"/>
    <property type="match status" value="1"/>
</dbReference>
<dbReference type="KEGG" id="kbs:EPA93_32655"/>
<dbReference type="Gene3D" id="1.25.40.10">
    <property type="entry name" value="Tetratricopeptide repeat domain"/>
    <property type="match status" value="1"/>
</dbReference>
<name>A0A4P6JYF1_KTERU</name>
<dbReference type="Proteomes" id="UP000290365">
    <property type="component" value="Chromosome"/>
</dbReference>
<dbReference type="InterPro" id="IPR019734">
    <property type="entry name" value="TPR_rpt"/>
</dbReference>
<keyword evidence="2" id="KW-1185">Reference proteome</keyword>
<protein>
    <recommendedName>
        <fullName evidence="3">Tetratricopeptide repeat protein</fullName>
    </recommendedName>
</protein>
<gene>
    <name evidence="1" type="ORF">EPA93_32655</name>
</gene>
<evidence type="ECO:0008006" key="3">
    <source>
        <dbReference type="Google" id="ProtNLM"/>
    </source>
</evidence>
<evidence type="ECO:0000313" key="2">
    <source>
        <dbReference type="Proteomes" id="UP000290365"/>
    </source>
</evidence>
<dbReference type="AlphaFoldDB" id="A0A4P6JYF1"/>
<proteinExistence type="predicted"/>
<dbReference type="OrthoDB" id="8450665at2"/>
<accession>A0A4P6JYF1</accession>
<organism evidence="1 2">
    <name type="scientific">Ktedonosporobacter rubrisoli</name>
    <dbReference type="NCBI Taxonomy" id="2509675"/>
    <lineage>
        <taxon>Bacteria</taxon>
        <taxon>Bacillati</taxon>
        <taxon>Chloroflexota</taxon>
        <taxon>Ktedonobacteria</taxon>
        <taxon>Ktedonobacterales</taxon>
        <taxon>Ktedonosporobacteraceae</taxon>
        <taxon>Ktedonosporobacter</taxon>
    </lineage>
</organism>
<dbReference type="EMBL" id="CP035758">
    <property type="protein sequence ID" value="QBD80470.1"/>
    <property type="molecule type" value="Genomic_DNA"/>
</dbReference>
<dbReference type="InterPro" id="IPR011990">
    <property type="entry name" value="TPR-like_helical_dom_sf"/>
</dbReference>
<reference evidence="1 2" key="1">
    <citation type="submission" date="2019-01" db="EMBL/GenBank/DDBJ databases">
        <title>Ktedonosporobacter rubrisoli SCAWS-G2.</title>
        <authorList>
            <person name="Huang Y."/>
            <person name="Yan B."/>
        </authorList>
    </citation>
    <scope>NUCLEOTIDE SEQUENCE [LARGE SCALE GENOMIC DNA]</scope>
    <source>
        <strain evidence="1 2">SCAWS-G2</strain>
    </source>
</reference>